<protein>
    <recommendedName>
        <fullName evidence="4">Ribosome hibernation promoting factor</fullName>
    </recommendedName>
    <alternativeName>
        <fullName evidence="5">Hibernation factor HPF</fullName>
    </alternativeName>
</protein>
<comment type="caution">
    <text evidence="7">The sequence shown here is derived from an EMBL/GenBank/DDBJ whole genome shotgun (WGS) entry which is preliminary data.</text>
</comment>
<dbReference type="EMBL" id="QFZK01000004">
    <property type="protein sequence ID" value="RFO97299.1"/>
    <property type="molecule type" value="Genomic_DNA"/>
</dbReference>
<dbReference type="RefSeq" id="WP_117176347.1">
    <property type="nucleotide sequence ID" value="NZ_QFZK01000004.1"/>
</dbReference>
<evidence type="ECO:0000256" key="6">
    <source>
        <dbReference type="SAM" id="MobiDB-lite"/>
    </source>
</evidence>
<dbReference type="PANTHER" id="PTHR33231:SF1">
    <property type="entry name" value="30S RIBOSOMAL PROTEIN"/>
    <property type="match status" value="1"/>
</dbReference>
<sequence>MKMTISGHHIEVTEALKSYVTAKLDKITSHFDDVVDTKVTLSVEKHKEKDGKHAECTLHIKGADLFAESSNADLYAAIDDMAAKLDRQVMRHKEKMQDHSKEAAKRAPVL</sequence>
<dbReference type="PANTHER" id="PTHR33231">
    <property type="entry name" value="30S RIBOSOMAL PROTEIN"/>
    <property type="match status" value="1"/>
</dbReference>
<dbReference type="GO" id="GO:0022627">
    <property type="term" value="C:cytosolic small ribosomal subunit"/>
    <property type="evidence" value="ECO:0007669"/>
    <property type="project" value="TreeGrafter"/>
</dbReference>
<dbReference type="Proteomes" id="UP000260665">
    <property type="component" value="Unassembled WGS sequence"/>
</dbReference>
<evidence type="ECO:0000256" key="1">
    <source>
        <dbReference type="ARBA" id="ARBA00022845"/>
    </source>
</evidence>
<organism evidence="7 8">
    <name type="scientific">Rhodoferax lacus</name>
    <dbReference type="NCBI Taxonomy" id="2184758"/>
    <lineage>
        <taxon>Bacteria</taxon>
        <taxon>Pseudomonadati</taxon>
        <taxon>Pseudomonadota</taxon>
        <taxon>Betaproteobacteria</taxon>
        <taxon>Burkholderiales</taxon>
        <taxon>Comamonadaceae</taxon>
        <taxon>Rhodoferax</taxon>
    </lineage>
</organism>
<dbReference type="GO" id="GO:0043024">
    <property type="term" value="F:ribosomal small subunit binding"/>
    <property type="evidence" value="ECO:0007669"/>
    <property type="project" value="TreeGrafter"/>
</dbReference>
<proteinExistence type="inferred from homology"/>
<accession>A0A3E1RD64</accession>
<dbReference type="NCBIfam" id="TIGR00741">
    <property type="entry name" value="yfiA"/>
    <property type="match status" value="1"/>
</dbReference>
<feature type="region of interest" description="Disordered" evidence="6">
    <location>
        <begin position="91"/>
        <end position="110"/>
    </location>
</feature>
<dbReference type="GO" id="GO:0045900">
    <property type="term" value="P:negative regulation of translational elongation"/>
    <property type="evidence" value="ECO:0007669"/>
    <property type="project" value="TreeGrafter"/>
</dbReference>
<dbReference type="InterPro" id="IPR036567">
    <property type="entry name" value="RHF-like"/>
</dbReference>
<name>A0A3E1RD64_9BURK</name>
<evidence type="ECO:0000256" key="2">
    <source>
        <dbReference type="ARBA" id="ARBA00038434"/>
    </source>
</evidence>
<evidence type="ECO:0000256" key="4">
    <source>
        <dbReference type="ARBA" id="ARBA00041148"/>
    </source>
</evidence>
<dbReference type="CDD" id="cd00552">
    <property type="entry name" value="RaiA"/>
    <property type="match status" value="1"/>
</dbReference>
<dbReference type="OrthoDB" id="9795980at2"/>
<comment type="similarity">
    <text evidence="2">Belongs to the HPF/YfiA ribosome-associated protein family. Short HPF subfamily.</text>
</comment>
<keyword evidence="1" id="KW-0810">Translation regulation</keyword>
<dbReference type="FunFam" id="3.30.160.100:FF:000001">
    <property type="entry name" value="Ribosome hibernation promoting factor"/>
    <property type="match status" value="1"/>
</dbReference>
<dbReference type="Gene3D" id="3.30.160.100">
    <property type="entry name" value="Ribosome hibernation promotion factor-like"/>
    <property type="match status" value="1"/>
</dbReference>
<gene>
    <name evidence="7" type="primary">raiA</name>
    <name evidence="7" type="ORF">DIC66_09225</name>
</gene>
<evidence type="ECO:0000313" key="7">
    <source>
        <dbReference type="EMBL" id="RFO97299.1"/>
    </source>
</evidence>
<dbReference type="SUPFAM" id="SSF69754">
    <property type="entry name" value="Ribosome binding protein Y (YfiA homologue)"/>
    <property type="match status" value="1"/>
</dbReference>
<dbReference type="InterPro" id="IPR003489">
    <property type="entry name" value="RHF/RaiA"/>
</dbReference>
<dbReference type="InterPro" id="IPR050574">
    <property type="entry name" value="HPF/YfiA_ribosome-assoc"/>
</dbReference>
<dbReference type="AlphaFoldDB" id="A0A3E1RD64"/>
<keyword evidence="8" id="KW-1185">Reference proteome</keyword>
<evidence type="ECO:0000256" key="3">
    <source>
        <dbReference type="ARBA" id="ARBA00038695"/>
    </source>
</evidence>
<reference evidence="7 8" key="1">
    <citation type="submission" date="2018-05" db="EMBL/GenBank/DDBJ databases">
        <title>Rhodoferax soyangensis sp.nov., isolated from an oligotrophic freshwater lake.</title>
        <authorList>
            <person name="Park M."/>
        </authorList>
    </citation>
    <scope>NUCLEOTIDE SEQUENCE [LARGE SCALE GENOMIC DNA]</scope>
    <source>
        <strain evidence="7 8">IMCC26218</strain>
    </source>
</reference>
<evidence type="ECO:0000313" key="8">
    <source>
        <dbReference type="Proteomes" id="UP000260665"/>
    </source>
</evidence>
<comment type="subunit">
    <text evidence="3">Associates exclusively with 100S ribosomes, which are dimers of 70S ribosomes.</text>
</comment>
<dbReference type="Pfam" id="PF02482">
    <property type="entry name" value="Ribosomal_S30AE"/>
    <property type="match status" value="1"/>
</dbReference>
<evidence type="ECO:0000256" key="5">
    <source>
        <dbReference type="ARBA" id="ARBA00041319"/>
    </source>
</evidence>